<keyword evidence="1" id="KW-0472">Membrane</keyword>
<evidence type="ECO:0000256" key="1">
    <source>
        <dbReference type="SAM" id="Phobius"/>
    </source>
</evidence>
<organism evidence="2 3">
    <name type="scientific">Vreelandella hamiltonii</name>
    <dbReference type="NCBI Taxonomy" id="502829"/>
    <lineage>
        <taxon>Bacteria</taxon>
        <taxon>Pseudomonadati</taxon>
        <taxon>Pseudomonadota</taxon>
        <taxon>Gammaproteobacteria</taxon>
        <taxon>Oceanospirillales</taxon>
        <taxon>Halomonadaceae</taxon>
        <taxon>Vreelandella</taxon>
    </lineage>
</organism>
<comment type="caution">
    <text evidence="2">The sequence shown here is derived from an EMBL/GenBank/DDBJ whole genome shotgun (WGS) entry which is preliminary data.</text>
</comment>
<accession>A0A8H9I2I6</accession>
<feature type="transmembrane region" description="Helical" evidence="1">
    <location>
        <begin position="92"/>
        <end position="112"/>
    </location>
</feature>
<feature type="transmembrane region" description="Helical" evidence="1">
    <location>
        <begin position="203"/>
        <end position="223"/>
    </location>
</feature>
<reference evidence="3" key="1">
    <citation type="journal article" date="2019" name="Int. J. Syst. Evol. Microbiol.">
        <title>The Global Catalogue of Microorganisms (GCM) 10K type strain sequencing project: providing services to taxonomists for standard genome sequencing and annotation.</title>
        <authorList>
            <consortium name="The Broad Institute Genomics Platform"/>
            <consortium name="The Broad Institute Genome Sequencing Center for Infectious Disease"/>
            <person name="Wu L."/>
            <person name="Ma J."/>
        </authorList>
    </citation>
    <scope>NUCLEOTIDE SEQUENCE [LARGE SCALE GENOMIC DNA]</scope>
    <source>
        <strain evidence="3">KCTC 22154</strain>
    </source>
</reference>
<gene>
    <name evidence="2" type="ORF">GCM10007157_14650</name>
</gene>
<sequence length="371" mass="41153">MSYQRPDDEYAPSPDVAHRWASRYITGYLQRHPAHSAPDAAAVQKARRWIIVWAALAGIVSGTLIGGAEWWMRAHAVDNWEALGWQAQLPYWAGYMLFAGVVTVLEIGFLYWNSLRGVAQVSRLAGLPYPSAAPMPPAVQLTIHGVSRTALEYPSAGHRIYGVDPHAYLHGWKLTCRAILYRLKVSLSSFVLRLVMRRLLGRLTLRGMLPLLSGPLYAVWNGWIAARITQDAYLQARGPALVEQMMEALSGHDADIRALVAQGVGELIMRNQHPHPNLVLLLARLLDSQPEPPGTLQVDWPATLRAYAQLTGQPQQAVLAALSQATLLSGPLRGARQRFLGDVFATCQTPLPHRQLNDLQRRLNTGQDWPS</sequence>
<evidence type="ECO:0000313" key="3">
    <source>
        <dbReference type="Proteomes" id="UP000623776"/>
    </source>
</evidence>
<protein>
    <submittedName>
        <fullName evidence="2">Uncharacterized protein</fullName>
    </submittedName>
</protein>
<keyword evidence="1" id="KW-0812">Transmembrane</keyword>
<name>A0A8H9I2I6_9GAMM</name>
<dbReference type="EMBL" id="BMXN01000006">
    <property type="protein sequence ID" value="GGW24157.1"/>
    <property type="molecule type" value="Genomic_DNA"/>
</dbReference>
<dbReference type="NCBIfam" id="NF047767">
    <property type="entry name" value="LBF_2804_fam"/>
    <property type="match status" value="1"/>
</dbReference>
<dbReference type="AlphaFoldDB" id="A0A8H9I2I6"/>
<feature type="transmembrane region" description="Helical" evidence="1">
    <location>
        <begin position="50"/>
        <end position="72"/>
    </location>
</feature>
<dbReference type="Proteomes" id="UP000623776">
    <property type="component" value="Unassembled WGS sequence"/>
</dbReference>
<dbReference type="RefSeq" id="WP_189463315.1">
    <property type="nucleotide sequence ID" value="NZ_BMXN01000006.1"/>
</dbReference>
<keyword evidence="1" id="KW-1133">Transmembrane helix</keyword>
<evidence type="ECO:0000313" key="2">
    <source>
        <dbReference type="EMBL" id="GGW24157.1"/>
    </source>
</evidence>
<proteinExistence type="predicted"/>
<keyword evidence="3" id="KW-1185">Reference proteome</keyword>